<dbReference type="PROSITE" id="PS50112">
    <property type="entry name" value="PAS"/>
    <property type="match status" value="1"/>
</dbReference>
<dbReference type="AlphaFoldDB" id="A0A377PV77"/>
<dbReference type="EMBL" id="JRPD02000026">
    <property type="protein sequence ID" value="TLD98670.1"/>
    <property type="molecule type" value="Genomic_DNA"/>
</dbReference>
<feature type="domain" description="PAS" evidence="1">
    <location>
        <begin position="20"/>
        <end position="55"/>
    </location>
</feature>
<dbReference type="OrthoDB" id="9806477at2"/>
<evidence type="ECO:0000313" key="4">
    <source>
        <dbReference type="Proteomes" id="UP000029922"/>
    </source>
</evidence>
<accession>A0A377PV77</accession>
<evidence type="ECO:0000259" key="1">
    <source>
        <dbReference type="PROSITE" id="PS50112"/>
    </source>
</evidence>
<dbReference type="NCBIfam" id="TIGR00229">
    <property type="entry name" value="sensory_box"/>
    <property type="match status" value="1"/>
</dbReference>
<evidence type="ECO:0000313" key="5">
    <source>
        <dbReference type="Proteomes" id="UP000255139"/>
    </source>
</evidence>
<dbReference type="Proteomes" id="UP000255139">
    <property type="component" value="Unassembled WGS sequence"/>
</dbReference>
<dbReference type="Gene3D" id="3.30.450.20">
    <property type="entry name" value="PAS domain"/>
    <property type="match status" value="1"/>
</dbReference>
<dbReference type="CDD" id="cd00130">
    <property type="entry name" value="PAS"/>
    <property type="match status" value="1"/>
</dbReference>
<name>A0A377PV77_9HELI</name>
<dbReference type="EMBL" id="UGJE01000002">
    <property type="protein sequence ID" value="STQ86389.1"/>
    <property type="molecule type" value="Genomic_DNA"/>
</dbReference>
<keyword evidence="5" id="KW-1185">Reference proteome</keyword>
<dbReference type="InterPro" id="IPR000014">
    <property type="entry name" value="PAS"/>
</dbReference>
<dbReference type="Proteomes" id="UP000029922">
    <property type="component" value="Unassembled WGS sequence"/>
</dbReference>
<protein>
    <submittedName>
        <fullName evidence="2">Methyl-accepting chemotaxis protein</fullName>
    </submittedName>
    <submittedName>
        <fullName evidence="3">PAS domain S-box protein</fullName>
    </submittedName>
</protein>
<reference evidence="3 4" key="1">
    <citation type="journal article" date="2014" name="Genome Announc.">
        <title>Draft genome sequences of eight enterohepatic helicobacter species isolated from both laboratory and wild rodents.</title>
        <authorList>
            <person name="Sheh A."/>
            <person name="Shen Z."/>
            <person name="Fox J.G."/>
        </authorList>
    </citation>
    <scope>NUCLEOTIDE SEQUENCE [LARGE SCALE GENOMIC DNA]</scope>
    <source>
        <strain evidence="3 4">ST1</strain>
    </source>
</reference>
<sequence length="175" mass="20055">MARANSKERLVEGFLVSKTDPKGKILYCNEEFISISGYTEKELLGKPHSIVRHPDMPRTIFRYLWSKIVVGIEVNAYVKNLAKDGSYYWVFANVAPSFSGVGNEIIAYNSVRRKPNRDAIKIIESLYADLKNQEKKGLDDSVKYLYQHFTSKNDTYENAILCLQANSPCKYKDNQ</sequence>
<reference evidence="2 5" key="2">
    <citation type="submission" date="2018-06" db="EMBL/GenBank/DDBJ databases">
        <authorList>
            <consortium name="Pathogen Informatics"/>
            <person name="Doyle S."/>
        </authorList>
    </citation>
    <scope>NUCLEOTIDE SEQUENCE [LARGE SCALE GENOMIC DNA]</scope>
    <source>
        <strain evidence="2 5">NCTC12714</strain>
    </source>
</reference>
<dbReference type="Pfam" id="PF08447">
    <property type="entry name" value="PAS_3"/>
    <property type="match status" value="1"/>
</dbReference>
<gene>
    <name evidence="2" type="primary">aer</name>
    <name evidence="3" type="ORF">LS73_008575</name>
    <name evidence="2" type="ORF">NCTC12714_01196</name>
</gene>
<proteinExistence type="predicted"/>
<organism evidence="2 5">
    <name type="scientific">Helicobacter muridarum</name>
    <dbReference type="NCBI Taxonomy" id="216"/>
    <lineage>
        <taxon>Bacteria</taxon>
        <taxon>Pseudomonadati</taxon>
        <taxon>Campylobacterota</taxon>
        <taxon>Epsilonproteobacteria</taxon>
        <taxon>Campylobacterales</taxon>
        <taxon>Helicobacteraceae</taxon>
        <taxon>Helicobacter</taxon>
    </lineage>
</organism>
<evidence type="ECO:0000313" key="2">
    <source>
        <dbReference type="EMBL" id="STQ86389.1"/>
    </source>
</evidence>
<dbReference type="SUPFAM" id="SSF55785">
    <property type="entry name" value="PYP-like sensor domain (PAS domain)"/>
    <property type="match status" value="1"/>
</dbReference>
<dbReference type="InterPro" id="IPR035965">
    <property type="entry name" value="PAS-like_dom_sf"/>
</dbReference>
<evidence type="ECO:0000313" key="3">
    <source>
        <dbReference type="EMBL" id="TLD98670.1"/>
    </source>
</evidence>
<dbReference type="InterPro" id="IPR013655">
    <property type="entry name" value="PAS_fold_3"/>
</dbReference>